<dbReference type="AlphaFoldDB" id="A0A246S1D0"/>
<accession>A0A246S1D0</accession>
<dbReference type="Proteomes" id="UP000197334">
    <property type="component" value="Unassembled WGS sequence"/>
</dbReference>
<organism evidence="3 4">
    <name type="scientific">Halomonas campaniensis</name>
    <dbReference type="NCBI Taxonomy" id="213554"/>
    <lineage>
        <taxon>Bacteria</taxon>
        <taxon>Pseudomonadati</taxon>
        <taxon>Pseudomonadota</taxon>
        <taxon>Gammaproteobacteria</taxon>
        <taxon>Oceanospirillales</taxon>
        <taxon>Halomonadaceae</taxon>
        <taxon>Halomonas</taxon>
    </lineage>
</organism>
<dbReference type="OrthoDB" id="6169886at2"/>
<keyword evidence="4" id="KW-1185">Reference proteome</keyword>
<feature type="signal peptide" evidence="2">
    <location>
        <begin position="1"/>
        <end position="21"/>
    </location>
</feature>
<evidence type="ECO:0000256" key="2">
    <source>
        <dbReference type="SAM" id="SignalP"/>
    </source>
</evidence>
<dbReference type="EMBL" id="JPUA01000026">
    <property type="protein sequence ID" value="OWV29997.1"/>
    <property type="molecule type" value="Genomic_DNA"/>
</dbReference>
<keyword evidence="2" id="KW-0732">Signal</keyword>
<protein>
    <submittedName>
        <fullName evidence="3">Uncharacterized protein</fullName>
    </submittedName>
</protein>
<comment type="caution">
    <text evidence="3">The sequence shown here is derived from an EMBL/GenBank/DDBJ whole genome shotgun (WGS) entry which is preliminary data.</text>
</comment>
<sequence>MKKITLITAIVMALTSTAVLAEQGSGELNQIVHPSSSANPSTENAYLTPADLPLVNGDAKSNTVVAPSSHINHSSSSEDQIALSDLPHRNAS</sequence>
<evidence type="ECO:0000313" key="3">
    <source>
        <dbReference type="EMBL" id="OWV29997.1"/>
    </source>
</evidence>
<gene>
    <name evidence="3" type="ORF">JI62_09715</name>
</gene>
<evidence type="ECO:0000313" key="4">
    <source>
        <dbReference type="Proteomes" id="UP000197334"/>
    </source>
</evidence>
<dbReference type="RefSeq" id="WP_088699986.1">
    <property type="nucleotide sequence ID" value="NZ_JPUA01000026.1"/>
</dbReference>
<proteinExistence type="predicted"/>
<feature type="region of interest" description="Disordered" evidence="1">
    <location>
        <begin position="58"/>
        <end position="92"/>
    </location>
</feature>
<name>A0A246S1D0_9GAMM</name>
<reference evidence="3 4" key="1">
    <citation type="submission" date="2014-08" db="EMBL/GenBank/DDBJ databases">
        <title>Draft genome sequence of a novel L-asparaginase producing marine bacterium, Halomonas campaniensis.</title>
        <authorList>
            <person name="Sundarakrishnan B."/>
            <person name="Moushumi Priya A."/>
            <person name="Raman G."/>
            <person name="Sakthivel N."/>
            <person name="Park S."/>
            <person name="Jayachandran S."/>
        </authorList>
    </citation>
    <scope>NUCLEOTIDE SEQUENCE [LARGE SCALE GENOMIC DNA]</scope>
    <source>
        <strain evidence="3 4">SK03</strain>
    </source>
</reference>
<feature type="chain" id="PRO_5012422164" evidence="2">
    <location>
        <begin position="22"/>
        <end position="92"/>
    </location>
</feature>
<evidence type="ECO:0000256" key="1">
    <source>
        <dbReference type="SAM" id="MobiDB-lite"/>
    </source>
</evidence>
<feature type="compositionally biased region" description="Low complexity" evidence="1">
    <location>
        <begin position="68"/>
        <end position="77"/>
    </location>
</feature>